<keyword evidence="1" id="KW-0805">Transcription regulation</keyword>
<dbReference type="SUPFAM" id="SSF46689">
    <property type="entry name" value="Homeodomain-like"/>
    <property type="match status" value="1"/>
</dbReference>
<evidence type="ECO:0000256" key="3">
    <source>
        <dbReference type="ARBA" id="ARBA00023163"/>
    </source>
</evidence>
<dbReference type="InterPro" id="IPR050109">
    <property type="entry name" value="HTH-type_TetR-like_transc_reg"/>
</dbReference>
<dbReference type="InterPro" id="IPR009057">
    <property type="entry name" value="Homeodomain-like_sf"/>
</dbReference>
<dbReference type="GO" id="GO:0003700">
    <property type="term" value="F:DNA-binding transcription factor activity"/>
    <property type="evidence" value="ECO:0007669"/>
    <property type="project" value="TreeGrafter"/>
</dbReference>
<proteinExistence type="predicted"/>
<dbReference type="Pfam" id="PF17918">
    <property type="entry name" value="TetR_C_15"/>
    <property type="match status" value="1"/>
</dbReference>
<comment type="caution">
    <text evidence="6">The sequence shown here is derived from an EMBL/GenBank/DDBJ whole genome shotgun (WGS) entry which is preliminary data.</text>
</comment>
<keyword evidence="3" id="KW-0804">Transcription</keyword>
<evidence type="ECO:0000313" key="7">
    <source>
        <dbReference type="Proteomes" id="UP000254258"/>
    </source>
</evidence>
<protein>
    <submittedName>
        <fullName evidence="6">TetR/AcrR family transcriptional regulator</fullName>
    </submittedName>
</protein>
<feature type="domain" description="HTH tetR-type" evidence="5">
    <location>
        <begin position="18"/>
        <end position="78"/>
    </location>
</feature>
<feature type="DNA-binding region" description="H-T-H motif" evidence="4">
    <location>
        <begin position="41"/>
        <end position="60"/>
    </location>
</feature>
<evidence type="ECO:0000256" key="4">
    <source>
        <dbReference type="PROSITE-ProRule" id="PRU00335"/>
    </source>
</evidence>
<name>A0A370X9G6_9GAMM</name>
<accession>A0A370X9G6</accession>
<gene>
    <name evidence="6" type="ORF">DWU98_02885</name>
</gene>
<dbReference type="EMBL" id="QRBE01000001">
    <property type="protein sequence ID" value="RDS84917.1"/>
    <property type="molecule type" value="Genomic_DNA"/>
</dbReference>
<dbReference type="GO" id="GO:0000976">
    <property type="term" value="F:transcription cis-regulatory region binding"/>
    <property type="evidence" value="ECO:0007669"/>
    <property type="project" value="TreeGrafter"/>
</dbReference>
<dbReference type="PANTHER" id="PTHR30055:SF234">
    <property type="entry name" value="HTH-TYPE TRANSCRIPTIONAL REGULATOR BETI"/>
    <property type="match status" value="1"/>
</dbReference>
<organism evidence="6 7">
    <name type="scientific">Dyella monticola</name>
    <dbReference type="NCBI Taxonomy" id="1927958"/>
    <lineage>
        <taxon>Bacteria</taxon>
        <taxon>Pseudomonadati</taxon>
        <taxon>Pseudomonadota</taxon>
        <taxon>Gammaproteobacteria</taxon>
        <taxon>Lysobacterales</taxon>
        <taxon>Rhodanobacteraceae</taxon>
        <taxon>Dyella</taxon>
    </lineage>
</organism>
<dbReference type="PANTHER" id="PTHR30055">
    <property type="entry name" value="HTH-TYPE TRANSCRIPTIONAL REGULATOR RUTR"/>
    <property type="match status" value="1"/>
</dbReference>
<keyword evidence="7" id="KW-1185">Reference proteome</keyword>
<evidence type="ECO:0000313" key="6">
    <source>
        <dbReference type="EMBL" id="RDS84917.1"/>
    </source>
</evidence>
<dbReference type="InterPro" id="IPR041669">
    <property type="entry name" value="TetR_C_15"/>
</dbReference>
<evidence type="ECO:0000259" key="5">
    <source>
        <dbReference type="PROSITE" id="PS50977"/>
    </source>
</evidence>
<dbReference type="PRINTS" id="PR00455">
    <property type="entry name" value="HTHTETR"/>
</dbReference>
<dbReference type="OrthoDB" id="9816320at2"/>
<sequence>MPKPRTHPRKRPRQARSNATVEAILQAATYILVKDGWARFTTNRIAERAGVNIASLYQYFPNKESIVIELQRRHMEKATRAAPDAIATLQAKGDLRALFKALATASMEEHRAAPALHRVFAEELPRSARRANPAHEAQVHALLMSLVRPHARNVPDLDLATFIVRAAGHAIVHEAANERPELLERPEFAEEIALLMERYLCRPEPPAAKRSKTRAQTTRK</sequence>
<dbReference type="InterPro" id="IPR001647">
    <property type="entry name" value="HTH_TetR"/>
</dbReference>
<evidence type="ECO:0000256" key="2">
    <source>
        <dbReference type="ARBA" id="ARBA00023125"/>
    </source>
</evidence>
<dbReference type="Pfam" id="PF00440">
    <property type="entry name" value="TetR_N"/>
    <property type="match status" value="1"/>
</dbReference>
<reference evidence="6 7" key="1">
    <citation type="submission" date="2018-07" db="EMBL/GenBank/DDBJ databases">
        <title>Dyella monticola sp. nov. and Dyella psychrodurans sp. nov. isolated from monsoon evergreen broad-leaved forest soil of Dinghu Mountain, China.</title>
        <authorList>
            <person name="Gao Z."/>
            <person name="Qiu L."/>
        </authorList>
    </citation>
    <scope>NUCLEOTIDE SEQUENCE [LARGE SCALE GENOMIC DNA]</scope>
    <source>
        <strain evidence="6 7">4G-K06</strain>
    </source>
</reference>
<dbReference type="RefSeq" id="WP_115493938.1">
    <property type="nucleotide sequence ID" value="NZ_QRBE01000001.1"/>
</dbReference>
<dbReference type="PROSITE" id="PS50977">
    <property type="entry name" value="HTH_TETR_2"/>
    <property type="match status" value="1"/>
</dbReference>
<dbReference type="Gene3D" id="1.10.357.10">
    <property type="entry name" value="Tetracycline Repressor, domain 2"/>
    <property type="match status" value="1"/>
</dbReference>
<keyword evidence="2 4" id="KW-0238">DNA-binding</keyword>
<dbReference type="Proteomes" id="UP000254258">
    <property type="component" value="Unassembled WGS sequence"/>
</dbReference>
<evidence type="ECO:0000256" key="1">
    <source>
        <dbReference type="ARBA" id="ARBA00023015"/>
    </source>
</evidence>
<dbReference type="AlphaFoldDB" id="A0A370X9G6"/>